<protein>
    <submittedName>
        <fullName evidence="1">Uncharacterized protein</fullName>
    </submittedName>
</protein>
<reference evidence="1" key="1">
    <citation type="journal article" date="2016" name="Nat. Genet.">
        <title>A high-quality carrot genome assembly provides new insights into carotenoid accumulation and asterid genome evolution.</title>
        <authorList>
            <person name="Iorizzo M."/>
            <person name="Ellison S."/>
            <person name="Senalik D."/>
            <person name="Zeng P."/>
            <person name="Satapoomin P."/>
            <person name="Huang J."/>
            <person name="Bowman M."/>
            <person name="Iovene M."/>
            <person name="Sanseverino W."/>
            <person name="Cavagnaro P."/>
            <person name="Yildiz M."/>
            <person name="Macko-Podgorni A."/>
            <person name="Moranska E."/>
            <person name="Grzebelus E."/>
            <person name="Grzebelus D."/>
            <person name="Ashrafi H."/>
            <person name="Zheng Z."/>
            <person name="Cheng S."/>
            <person name="Spooner D."/>
            <person name="Van Deynze A."/>
            <person name="Simon P."/>
        </authorList>
    </citation>
    <scope>NUCLEOTIDE SEQUENCE</scope>
    <source>
        <tissue evidence="1">Leaf</tissue>
    </source>
</reference>
<sequence length="115" mass="13173">MIALWKNFGQVQINQKAAEPLADPEDYPNLFEDWQLALGIESKVAEIRNTIPPAAKYVNHMHKSNVNRLEAFRNMYVDEEEPHQNGDLDHELKRNCGANLFFTGDPSSQFKETKG</sequence>
<evidence type="ECO:0000313" key="2">
    <source>
        <dbReference type="Proteomes" id="UP000077755"/>
    </source>
</evidence>
<organism evidence="1 2">
    <name type="scientific">Daucus carota subsp. sativus</name>
    <name type="common">Carrot</name>
    <dbReference type="NCBI Taxonomy" id="79200"/>
    <lineage>
        <taxon>Eukaryota</taxon>
        <taxon>Viridiplantae</taxon>
        <taxon>Streptophyta</taxon>
        <taxon>Embryophyta</taxon>
        <taxon>Tracheophyta</taxon>
        <taxon>Spermatophyta</taxon>
        <taxon>Magnoliopsida</taxon>
        <taxon>eudicotyledons</taxon>
        <taxon>Gunneridae</taxon>
        <taxon>Pentapetalae</taxon>
        <taxon>asterids</taxon>
        <taxon>campanulids</taxon>
        <taxon>Apiales</taxon>
        <taxon>Apiaceae</taxon>
        <taxon>Apioideae</taxon>
        <taxon>Scandiceae</taxon>
        <taxon>Daucinae</taxon>
        <taxon>Daucus</taxon>
        <taxon>Daucus sect. Daucus</taxon>
    </lineage>
</organism>
<proteinExistence type="predicted"/>
<evidence type="ECO:0000313" key="1">
    <source>
        <dbReference type="EMBL" id="WOH04126.1"/>
    </source>
</evidence>
<gene>
    <name evidence="1" type="ORF">DCAR_0623534</name>
</gene>
<name>A0AAF0XD52_DAUCS</name>
<dbReference type="EMBL" id="CP093348">
    <property type="protein sequence ID" value="WOH04126.1"/>
    <property type="molecule type" value="Genomic_DNA"/>
</dbReference>
<reference evidence="1" key="2">
    <citation type="submission" date="2022-03" db="EMBL/GenBank/DDBJ databases">
        <title>Draft title - Genomic analysis of global carrot germplasm unveils the trajectory of domestication and the origin of high carotenoid orange carrot.</title>
        <authorList>
            <person name="Iorizzo M."/>
            <person name="Ellison S."/>
            <person name="Senalik D."/>
            <person name="Macko-Podgorni A."/>
            <person name="Grzebelus D."/>
            <person name="Bostan H."/>
            <person name="Rolling W."/>
            <person name="Curaba J."/>
            <person name="Simon P."/>
        </authorList>
    </citation>
    <scope>NUCLEOTIDE SEQUENCE</scope>
    <source>
        <tissue evidence="1">Leaf</tissue>
    </source>
</reference>
<accession>A0AAF0XD52</accession>
<dbReference type="AlphaFoldDB" id="A0AAF0XD52"/>
<dbReference type="Proteomes" id="UP000077755">
    <property type="component" value="Chromosome 6"/>
</dbReference>
<keyword evidence="2" id="KW-1185">Reference proteome</keyword>